<reference evidence="1 2" key="1">
    <citation type="submission" date="2020-02" db="EMBL/GenBank/DDBJ databases">
        <title>Whole-genome analyses of novel actinobacteria.</title>
        <authorList>
            <person name="Sahin N."/>
        </authorList>
    </citation>
    <scope>NUCLEOTIDE SEQUENCE [LARGE SCALE GENOMIC DNA]</scope>
    <source>
        <strain evidence="1 2">KC13</strain>
    </source>
</reference>
<dbReference type="AlphaFoldDB" id="A0A6M1R479"/>
<sequence>MGTGIDLLLRARSADADSWPSMFGPEASGPVDAVDRPAIVATLLTERHAGDLDLLRAVTAYEIASRKEAGDGCGDVLLACCWMLFCDGRLEDVPLIWRAKNINFDAYCYIDAALLLPQGLDASIALAARAGVDDLLAYLQRLLPGDMVEEITSWRTSSFFAACPPPTSETVDLAAWLRDD</sequence>
<name>A0A6M1R479_9ACTN</name>
<keyword evidence="2" id="KW-1185">Reference proteome</keyword>
<protein>
    <submittedName>
        <fullName evidence="1">Uncharacterized protein</fullName>
    </submittedName>
</protein>
<accession>A0A6M1R479</accession>
<comment type="caution">
    <text evidence="1">The sequence shown here is derived from an EMBL/GenBank/DDBJ whole genome shotgun (WGS) entry which is preliminary data.</text>
</comment>
<gene>
    <name evidence="1" type="ORF">G5C66_00855</name>
</gene>
<organism evidence="1 2">
    <name type="scientific">Nocardioides turkmenicus</name>
    <dbReference type="NCBI Taxonomy" id="2711220"/>
    <lineage>
        <taxon>Bacteria</taxon>
        <taxon>Bacillati</taxon>
        <taxon>Actinomycetota</taxon>
        <taxon>Actinomycetes</taxon>
        <taxon>Propionibacteriales</taxon>
        <taxon>Nocardioidaceae</taxon>
        <taxon>Nocardioides</taxon>
    </lineage>
</organism>
<dbReference type="Proteomes" id="UP000483261">
    <property type="component" value="Unassembled WGS sequence"/>
</dbReference>
<dbReference type="EMBL" id="JAALAA010000001">
    <property type="protein sequence ID" value="NGN91287.1"/>
    <property type="molecule type" value="Genomic_DNA"/>
</dbReference>
<proteinExistence type="predicted"/>
<evidence type="ECO:0000313" key="1">
    <source>
        <dbReference type="EMBL" id="NGN91287.1"/>
    </source>
</evidence>
<dbReference type="RefSeq" id="WP_165108768.1">
    <property type="nucleotide sequence ID" value="NZ_JAALAA010000001.1"/>
</dbReference>
<evidence type="ECO:0000313" key="2">
    <source>
        <dbReference type="Proteomes" id="UP000483261"/>
    </source>
</evidence>